<reference evidence="6" key="1">
    <citation type="journal article" date="2019" name="Int. J. Syst. Evol. Microbiol.">
        <title>The Global Catalogue of Microorganisms (GCM) 10K type strain sequencing project: providing services to taxonomists for standard genome sequencing and annotation.</title>
        <authorList>
            <consortium name="The Broad Institute Genomics Platform"/>
            <consortium name="The Broad Institute Genome Sequencing Center for Infectious Disease"/>
            <person name="Wu L."/>
            <person name="Ma J."/>
        </authorList>
    </citation>
    <scope>NUCLEOTIDE SEQUENCE [LARGE SCALE GENOMIC DNA]</scope>
    <source>
        <strain evidence="6">CCUG 55608</strain>
    </source>
</reference>
<keyword evidence="6" id="KW-1185">Reference proteome</keyword>
<dbReference type="PANTHER" id="PTHR12215">
    <property type="entry name" value="PHOSPHOPANTETHEINE TRANSFERASE"/>
    <property type="match status" value="1"/>
</dbReference>
<evidence type="ECO:0000256" key="1">
    <source>
        <dbReference type="ARBA" id="ARBA00010990"/>
    </source>
</evidence>
<evidence type="ECO:0000313" key="5">
    <source>
        <dbReference type="EMBL" id="MFD1141740.1"/>
    </source>
</evidence>
<comment type="similarity">
    <text evidence="1">Belongs to the P-Pant transferase superfamily. Gsp/Sfp/HetI/AcpT family.</text>
</comment>
<dbReference type="PANTHER" id="PTHR12215:SF10">
    <property type="entry name" value="L-AMINOADIPATE-SEMIALDEHYDE DEHYDROGENASE-PHOSPHOPANTETHEINYL TRANSFERASE"/>
    <property type="match status" value="1"/>
</dbReference>
<dbReference type="RefSeq" id="WP_265992229.1">
    <property type="nucleotide sequence ID" value="NZ_CP110973.1"/>
</dbReference>
<dbReference type="Gene3D" id="3.90.470.20">
    <property type="entry name" value="4'-phosphopantetheinyl transferase domain"/>
    <property type="match status" value="2"/>
</dbReference>
<dbReference type="SUPFAM" id="SSF56214">
    <property type="entry name" value="4'-phosphopantetheinyl transferase"/>
    <property type="match status" value="2"/>
</dbReference>
<dbReference type="Proteomes" id="UP001597116">
    <property type="component" value="Unassembled WGS sequence"/>
</dbReference>
<dbReference type="Pfam" id="PF22624">
    <property type="entry name" value="AASDHPPT_N"/>
    <property type="match status" value="1"/>
</dbReference>
<feature type="domain" description="4'-phosphopantetheinyl transferase N-terminal" evidence="4">
    <location>
        <begin position="46"/>
        <end position="124"/>
    </location>
</feature>
<dbReference type="Pfam" id="PF01648">
    <property type="entry name" value="ACPS"/>
    <property type="match status" value="1"/>
</dbReference>
<protein>
    <submittedName>
        <fullName evidence="5">4'-phosphopantetheinyl transferase family protein</fullName>
    </submittedName>
</protein>
<accession>A0ABW3QM08</accession>
<evidence type="ECO:0000313" key="6">
    <source>
        <dbReference type="Proteomes" id="UP001597116"/>
    </source>
</evidence>
<organism evidence="5 6">
    <name type="scientific">Larkinella insperata</name>
    <dbReference type="NCBI Taxonomy" id="332158"/>
    <lineage>
        <taxon>Bacteria</taxon>
        <taxon>Pseudomonadati</taxon>
        <taxon>Bacteroidota</taxon>
        <taxon>Cytophagia</taxon>
        <taxon>Cytophagales</taxon>
        <taxon>Spirosomataceae</taxon>
        <taxon>Larkinella</taxon>
    </lineage>
</organism>
<comment type="caution">
    <text evidence="5">The sequence shown here is derived from an EMBL/GenBank/DDBJ whole genome shotgun (WGS) entry which is preliminary data.</text>
</comment>
<proteinExistence type="inferred from homology"/>
<dbReference type="GO" id="GO:0016740">
    <property type="term" value="F:transferase activity"/>
    <property type="evidence" value="ECO:0007669"/>
    <property type="project" value="UniProtKB-KW"/>
</dbReference>
<evidence type="ECO:0000259" key="3">
    <source>
        <dbReference type="Pfam" id="PF01648"/>
    </source>
</evidence>
<evidence type="ECO:0000259" key="4">
    <source>
        <dbReference type="Pfam" id="PF22624"/>
    </source>
</evidence>
<dbReference type="InterPro" id="IPR055066">
    <property type="entry name" value="AASDHPPT_N"/>
</dbReference>
<keyword evidence="2 5" id="KW-0808">Transferase</keyword>
<sequence length="252" mass="29359">MRSARVVYDTIPTVTWEPLWERLSSSDLVIFRIELVRFTTFISTFSTWLSTDEHHRAQRYFHEKDRNRFVITRGILRLILGRYTHRNPSDIQFGSQGKKPVLRADDNWQYNVSHSGNWALIAVSAQPVGVDIEKIDDAFRFQDLLPETFGLADQLYLQRHPDARPLFYHWWTRKEALVKATGQGIDDYFKEIPARDGTHEVQECVLGQRGHWTARNFEVTEGYTAAVAYESADRHPRFVEVTPELLPLLKAV</sequence>
<dbReference type="EMBL" id="JBHTLP010000008">
    <property type="protein sequence ID" value="MFD1141740.1"/>
    <property type="molecule type" value="Genomic_DNA"/>
</dbReference>
<gene>
    <name evidence="5" type="ORF">ACFQ4C_11505</name>
</gene>
<dbReference type="InterPro" id="IPR050559">
    <property type="entry name" value="P-Pant_transferase_sf"/>
</dbReference>
<name>A0ABW3QM08_9BACT</name>
<dbReference type="InterPro" id="IPR008278">
    <property type="entry name" value="4-PPantetheinyl_Trfase_dom"/>
</dbReference>
<dbReference type="InterPro" id="IPR037143">
    <property type="entry name" value="4-PPantetheinyl_Trfase_dom_sf"/>
</dbReference>
<feature type="domain" description="4'-phosphopantetheinyl transferase" evidence="3">
    <location>
        <begin position="127"/>
        <end position="228"/>
    </location>
</feature>
<evidence type="ECO:0000256" key="2">
    <source>
        <dbReference type="ARBA" id="ARBA00022679"/>
    </source>
</evidence>